<keyword evidence="2" id="KW-0808">Transferase</keyword>
<dbReference type="AlphaFoldDB" id="A0A401IUT0"/>
<organism evidence="2 3">
    <name type="scientific">Ligilactobacillus salitolerans</name>
    <dbReference type="NCBI Taxonomy" id="1808352"/>
    <lineage>
        <taxon>Bacteria</taxon>
        <taxon>Bacillati</taxon>
        <taxon>Bacillota</taxon>
        <taxon>Bacilli</taxon>
        <taxon>Lactobacillales</taxon>
        <taxon>Lactobacillaceae</taxon>
        <taxon>Ligilactobacillus</taxon>
    </lineage>
</organism>
<sequence>MKKKTIYYTSFEQDLVTATQQDYVLPTDYLWEKNQFLSWLTRHGVKGLAKLFCPFYLHWHKAKDTREKRLPDQGCYLYVNHTQTVGDALIPYYLLKKKWPAIIVSPANLSLPIIGSLIPYGGGLPIPNNLRQMRKFNQTVARNIAHNRCVVIYPEAHVWPYYTKIRPFSAGAFHYPAQDNAPVYCLTNTYQKQKFGRKPQITSYLDGPFFAPAELTLQERRQNLQEQVQKCMQERSQKSTYSYIDYQRREAK</sequence>
<evidence type="ECO:0000313" key="3">
    <source>
        <dbReference type="Proteomes" id="UP000286848"/>
    </source>
</evidence>
<reference evidence="2 3" key="1">
    <citation type="journal article" date="2019" name="Int. J. Syst. Evol. Microbiol.">
        <title>Lactobacillus salitolerans sp. nov., a novel lactic acid bacterium isolated from spent mushroom substrates.</title>
        <authorList>
            <person name="Tohno M."/>
            <person name="Tanizawa Y."/>
            <person name="Kojima Y."/>
            <person name="Sakamoto M."/>
            <person name="Nakamura Y."/>
            <person name="Ohkuma M."/>
            <person name="Kobayashi H."/>
        </authorList>
    </citation>
    <scope>NUCLEOTIDE SEQUENCE [LARGE SCALE GENOMIC DNA]</scope>
    <source>
        <strain evidence="2 3">YK43</strain>
    </source>
</reference>
<dbReference type="InterPro" id="IPR002123">
    <property type="entry name" value="Plipid/glycerol_acylTrfase"/>
</dbReference>
<name>A0A401IUT0_9LACO</name>
<dbReference type="OrthoDB" id="1841587at2"/>
<dbReference type="Pfam" id="PF01553">
    <property type="entry name" value="Acyltransferase"/>
    <property type="match status" value="1"/>
</dbReference>
<dbReference type="EMBL" id="BFFP01000030">
    <property type="protein sequence ID" value="GBG95265.1"/>
    <property type="molecule type" value="Genomic_DNA"/>
</dbReference>
<dbReference type="GO" id="GO:0016746">
    <property type="term" value="F:acyltransferase activity"/>
    <property type="evidence" value="ECO:0007669"/>
    <property type="project" value="UniProtKB-KW"/>
</dbReference>
<proteinExistence type="predicted"/>
<gene>
    <name evidence="2" type="primary">plsC</name>
    <name evidence="2" type="ORF">LFYK43_17240</name>
</gene>
<accession>A0A401IUT0</accession>
<comment type="caution">
    <text evidence="2">The sequence shown here is derived from an EMBL/GenBank/DDBJ whole genome shotgun (WGS) entry which is preliminary data.</text>
</comment>
<protein>
    <submittedName>
        <fullName evidence="2">1-acyl-sn-glycerol-3-phosphate acyltransferase</fullName>
    </submittedName>
</protein>
<dbReference type="SUPFAM" id="SSF69593">
    <property type="entry name" value="Glycerol-3-phosphate (1)-acyltransferase"/>
    <property type="match status" value="1"/>
</dbReference>
<feature type="domain" description="Phospholipid/glycerol acyltransferase" evidence="1">
    <location>
        <begin position="66"/>
        <end position="184"/>
    </location>
</feature>
<evidence type="ECO:0000313" key="2">
    <source>
        <dbReference type="EMBL" id="GBG95265.1"/>
    </source>
</evidence>
<dbReference type="Proteomes" id="UP000286848">
    <property type="component" value="Unassembled WGS sequence"/>
</dbReference>
<keyword evidence="2" id="KW-0012">Acyltransferase</keyword>
<dbReference type="RefSeq" id="WP_124977419.1">
    <property type="nucleotide sequence ID" value="NZ_BFFP01000030.1"/>
</dbReference>
<evidence type="ECO:0000259" key="1">
    <source>
        <dbReference type="Pfam" id="PF01553"/>
    </source>
</evidence>
<keyword evidence="3" id="KW-1185">Reference proteome</keyword>